<dbReference type="Proteomes" id="UP000001312">
    <property type="component" value="Unassembled WGS sequence"/>
</dbReference>
<dbReference type="SMART" id="SM00220">
    <property type="entry name" value="S_TKc"/>
    <property type="match status" value="1"/>
</dbReference>
<keyword evidence="7 10" id="KW-0067">ATP-binding</keyword>
<evidence type="ECO:0000256" key="3">
    <source>
        <dbReference type="ARBA" id="ARBA00022527"/>
    </source>
</evidence>
<evidence type="ECO:0000256" key="11">
    <source>
        <dbReference type="SAM" id="MobiDB-lite"/>
    </source>
</evidence>
<dbReference type="PANTHER" id="PTHR43671:SF98">
    <property type="entry name" value="SERINE_THREONINE-PROTEIN KINASE NEK11"/>
    <property type="match status" value="1"/>
</dbReference>
<evidence type="ECO:0000256" key="8">
    <source>
        <dbReference type="ARBA" id="ARBA00047899"/>
    </source>
</evidence>
<dbReference type="PROSITE" id="PS00107">
    <property type="entry name" value="PROTEIN_KINASE_ATP"/>
    <property type="match status" value="1"/>
</dbReference>
<dbReference type="GO" id="GO:0004674">
    <property type="term" value="F:protein serine/threonine kinase activity"/>
    <property type="evidence" value="ECO:0007669"/>
    <property type="project" value="UniProtKB-KW"/>
</dbReference>
<evidence type="ECO:0000256" key="1">
    <source>
        <dbReference type="ARBA" id="ARBA00010886"/>
    </source>
</evidence>
<dbReference type="GeneID" id="5488515"/>
<feature type="domain" description="Protein kinase" evidence="12">
    <location>
        <begin position="133"/>
        <end position="521"/>
    </location>
</feature>
<organism evidence="13 14">
    <name type="scientific">Sclerotinia sclerotiorum (strain ATCC 18683 / 1980 / Ss-1)</name>
    <name type="common">White mold</name>
    <name type="synonym">Whetzelinia sclerotiorum</name>
    <dbReference type="NCBI Taxonomy" id="665079"/>
    <lineage>
        <taxon>Eukaryota</taxon>
        <taxon>Fungi</taxon>
        <taxon>Dikarya</taxon>
        <taxon>Ascomycota</taxon>
        <taxon>Pezizomycotina</taxon>
        <taxon>Leotiomycetes</taxon>
        <taxon>Helotiales</taxon>
        <taxon>Sclerotiniaceae</taxon>
        <taxon>Sclerotinia</taxon>
    </lineage>
</organism>
<feature type="binding site" evidence="10">
    <location>
        <position position="162"/>
    </location>
    <ligand>
        <name>ATP</name>
        <dbReference type="ChEBI" id="CHEBI:30616"/>
    </ligand>
</feature>
<proteinExistence type="inferred from homology"/>
<keyword evidence="5 10" id="KW-0547">Nucleotide-binding</keyword>
<dbReference type="RefSeq" id="XP_001592558.1">
    <property type="nucleotide sequence ID" value="XM_001592508.1"/>
</dbReference>
<evidence type="ECO:0000313" key="14">
    <source>
        <dbReference type="Proteomes" id="UP000001312"/>
    </source>
</evidence>
<evidence type="ECO:0000313" key="13">
    <source>
        <dbReference type="EMBL" id="EDO04316.1"/>
    </source>
</evidence>
<feature type="compositionally biased region" description="Basic and acidic residues" evidence="11">
    <location>
        <begin position="481"/>
        <end position="503"/>
    </location>
</feature>
<dbReference type="GO" id="GO:0005737">
    <property type="term" value="C:cytoplasm"/>
    <property type="evidence" value="ECO:0000318"/>
    <property type="project" value="GO_Central"/>
</dbReference>
<reference evidence="14" key="1">
    <citation type="journal article" date="2011" name="PLoS Genet.">
        <title>Genomic analysis of the necrotrophic fungal pathogens Sclerotinia sclerotiorum and Botrytis cinerea.</title>
        <authorList>
            <person name="Amselem J."/>
            <person name="Cuomo C.A."/>
            <person name="van Kan J.A."/>
            <person name="Viaud M."/>
            <person name="Benito E.P."/>
            <person name="Couloux A."/>
            <person name="Coutinho P.M."/>
            <person name="de Vries R.P."/>
            <person name="Dyer P.S."/>
            <person name="Fillinger S."/>
            <person name="Fournier E."/>
            <person name="Gout L."/>
            <person name="Hahn M."/>
            <person name="Kohn L."/>
            <person name="Lapalu N."/>
            <person name="Plummer K.M."/>
            <person name="Pradier J.M."/>
            <person name="Quevillon E."/>
            <person name="Sharon A."/>
            <person name="Simon A."/>
            <person name="ten Have A."/>
            <person name="Tudzynski B."/>
            <person name="Tudzynski P."/>
            <person name="Wincker P."/>
            <person name="Andrew M."/>
            <person name="Anthouard V."/>
            <person name="Beever R.E."/>
            <person name="Beffa R."/>
            <person name="Benoit I."/>
            <person name="Bouzid O."/>
            <person name="Brault B."/>
            <person name="Chen Z."/>
            <person name="Choquer M."/>
            <person name="Collemare J."/>
            <person name="Cotton P."/>
            <person name="Danchin E.G."/>
            <person name="Da Silva C."/>
            <person name="Gautier A."/>
            <person name="Giraud C."/>
            <person name="Giraud T."/>
            <person name="Gonzalez C."/>
            <person name="Grossetete S."/>
            <person name="Guldener U."/>
            <person name="Henrissat B."/>
            <person name="Howlett B.J."/>
            <person name="Kodira C."/>
            <person name="Kretschmer M."/>
            <person name="Lappartient A."/>
            <person name="Leroch M."/>
            <person name="Levis C."/>
            <person name="Mauceli E."/>
            <person name="Neuveglise C."/>
            <person name="Oeser B."/>
            <person name="Pearson M."/>
            <person name="Poulain J."/>
            <person name="Poussereau N."/>
            <person name="Quesneville H."/>
            <person name="Rascle C."/>
            <person name="Schumacher J."/>
            <person name="Segurens B."/>
            <person name="Sexton A."/>
            <person name="Silva E."/>
            <person name="Sirven C."/>
            <person name="Soanes D.M."/>
            <person name="Talbot N.J."/>
            <person name="Templeton M."/>
            <person name="Yandava C."/>
            <person name="Yarden O."/>
            <person name="Zeng Q."/>
            <person name="Rollins J.A."/>
            <person name="Lebrun M.H."/>
            <person name="Dickman M."/>
        </authorList>
    </citation>
    <scope>NUCLEOTIDE SEQUENCE [LARGE SCALE GENOMIC DNA]</scope>
    <source>
        <strain evidence="14">ATCC 18683 / 1980 / Ss-1</strain>
    </source>
</reference>
<dbReference type="KEGG" id="ssl:SS1G_06799"/>
<dbReference type="InterPro" id="IPR017441">
    <property type="entry name" value="Protein_kinase_ATP_BS"/>
</dbReference>
<feature type="region of interest" description="Disordered" evidence="11">
    <location>
        <begin position="428"/>
        <end position="526"/>
    </location>
</feature>
<dbReference type="InParanoid" id="A7ENA0"/>
<dbReference type="EMBL" id="CH476628">
    <property type="protein sequence ID" value="EDO04316.1"/>
    <property type="molecule type" value="Genomic_DNA"/>
</dbReference>
<accession>A7ENA0</accession>
<dbReference type="AlphaFoldDB" id="A7ENA0"/>
<sequence length="526" mass="60274">MAQPANPDNVWDRTNKVVEILGDENVDKAARKKLAALFSDIEADIEAHVGDQVDESILDYQNLQQASEDRDAKRKELNEAKGAAQLEKDRRKTWFKDVAIPTAQHLRAIRESTIPIRNNKWRKNNAGLTSQNIKILTVLGYGGFGAVYLIENTDTKARYAMKFQGLREEDDGIEWSKKPGFTGARTPPLTPSSEASKLSERIMKERHLLTKRFNETKCYLRYIRSGHPSICSMEAFFDHRGGGEIFSISEDIAHGHIFEYCDWGNLENLVDKYYETPRYGVRRRGDKKKSSRPEGMPPLYKHAAIPEAFIWHVFLQLMDGLSFLHGDHELNKQDEFHRRNQIICVDIKLDNIFLKDSGVPNTYPTVKIGDFGEALYVPYGESRWQDAGTTLTAPSDEPWYSAKYDVWELQDWVKPDLSNDNFNDGYLEWVQGGGVPSDYEEDVKDDEEDNDDDDDAGGGSGDSEKHAEIPDPPAAPISEKQSSKNQREELSKRRREEEERGKENLPPARPSKRRLTRYRKLRAYRN</sequence>
<evidence type="ECO:0000256" key="4">
    <source>
        <dbReference type="ARBA" id="ARBA00022679"/>
    </source>
</evidence>
<name>A7ENA0_SCLS1</name>
<feature type="compositionally biased region" description="Basic residues" evidence="11">
    <location>
        <begin position="510"/>
        <end position="526"/>
    </location>
</feature>
<evidence type="ECO:0000256" key="10">
    <source>
        <dbReference type="PROSITE-ProRule" id="PRU10141"/>
    </source>
</evidence>
<evidence type="ECO:0000256" key="6">
    <source>
        <dbReference type="ARBA" id="ARBA00022777"/>
    </source>
</evidence>
<dbReference type="Gene3D" id="3.30.200.20">
    <property type="entry name" value="Phosphorylase Kinase, domain 1"/>
    <property type="match status" value="1"/>
</dbReference>
<comment type="catalytic activity">
    <reaction evidence="9">
        <text>L-seryl-[protein] + ATP = O-phospho-L-seryl-[protein] + ADP + H(+)</text>
        <dbReference type="Rhea" id="RHEA:17989"/>
        <dbReference type="Rhea" id="RHEA-COMP:9863"/>
        <dbReference type="Rhea" id="RHEA-COMP:11604"/>
        <dbReference type="ChEBI" id="CHEBI:15378"/>
        <dbReference type="ChEBI" id="CHEBI:29999"/>
        <dbReference type="ChEBI" id="CHEBI:30616"/>
        <dbReference type="ChEBI" id="CHEBI:83421"/>
        <dbReference type="ChEBI" id="CHEBI:456216"/>
        <dbReference type="EC" id="2.7.11.1"/>
    </reaction>
</comment>
<dbReference type="GO" id="GO:0005524">
    <property type="term" value="F:ATP binding"/>
    <property type="evidence" value="ECO:0007669"/>
    <property type="project" value="UniProtKB-UniRule"/>
</dbReference>
<feature type="region of interest" description="Disordered" evidence="11">
    <location>
        <begin position="178"/>
        <end position="197"/>
    </location>
</feature>
<evidence type="ECO:0000256" key="7">
    <source>
        <dbReference type="ARBA" id="ARBA00022840"/>
    </source>
</evidence>
<evidence type="ECO:0000256" key="2">
    <source>
        <dbReference type="ARBA" id="ARBA00012513"/>
    </source>
</evidence>
<dbReference type="PROSITE" id="PS50011">
    <property type="entry name" value="PROTEIN_KINASE_DOM"/>
    <property type="match status" value="1"/>
</dbReference>
<evidence type="ECO:0000256" key="5">
    <source>
        <dbReference type="ARBA" id="ARBA00022741"/>
    </source>
</evidence>
<keyword evidence="3" id="KW-0723">Serine/threonine-protein kinase</keyword>
<keyword evidence="4" id="KW-0808">Transferase</keyword>
<keyword evidence="6" id="KW-0418">Kinase</keyword>
<dbReference type="SUPFAM" id="SSF56112">
    <property type="entry name" value="Protein kinase-like (PK-like)"/>
    <property type="match status" value="1"/>
</dbReference>
<dbReference type="InterPro" id="IPR011009">
    <property type="entry name" value="Kinase-like_dom_sf"/>
</dbReference>
<evidence type="ECO:0000259" key="12">
    <source>
        <dbReference type="PROSITE" id="PS50011"/>
    </source>
</evidence>
<dbReference type="EC" id="2.7.11.1" evidence="2"/>
<dbReference type="InterPro" id="IPR050660">
    <property type="entry name" value="NEK_Ser/Thr_kinase"/>
</dbReference>
<dbReference type="InterPro" id="IPR000719">
    <property type="entry name" value="Prot_kinase_dom"/>
</dbReference>
<comment type="similarity">
    <text evidence="1">Belongs to the protein kinase superfamily. NEK Ser/Thr protein kinase family. NIMA subfamily.</text>
</comment>
<gene>
    <name evidence="13" type="ORF">SS1G_06799</name>
</gene>
<evidence type="ECO:0000256" key="9">
    <source>
        <dbReference type="ARBA" id="ARBA00048679"/>
    </source>
</evidence>
<feature type="compositionally biased region" description="Acidic residues" evidence="11">
    <location>
        <begin position="438"/>
        <end position="456"/>
    </location>
</feature>
<dbReference type="Gene3D" id="1.10.510.10">
    <property type="entry name" value="Transferase(Phosphotransferase) domain 1"/>
    <property type="match status" value="1"/>
</dbReference>
<protein>
    <recommendedName>
        <fullName evidence="2">non-specific serine/threonine protein kinase</fullName>
        <ecNumber evidence="2">2.7.11.1</ecNumber>
    </recommendedName>
</protein>
<dbReference type="PANTHER" id="PTHR43671">
    <property type="entry name" value="SERINE/THREONINE-PROTEIN KINASE NEK"/>
    <property type="match status" value="1"/>
</dbReference>
<comment type="catalytic activity">
    <reaction evidence="8">
        <text>L-threonyl-[protein] + ATP = O-phospho-L-threonyl-[protein] + ADP + H(+)</text>
        <dbReference type="Rhea" id="RHEA:46608"/>
        <dbReference type="Rhea" id="RHEA-COMP:11060"/>
        <dbReference type="Rhea" id="RHEA-COMP:11605"/>
        <dbReference type="ChEBI" id="CHEBI:15378"/>
        <dbReference type="ChEBI" id="CHEBI:30013"/>
        <dbReference type="ChEBI" id="CHEBI:30616"/>
        <dbReference type="ChEBI" id="CHEBI:61977"/>
        <dbReference type="ChEBI" id="CHEBI:456216"/>
        <dbReference type="EC" id="2.7.11.1"/>
    </reaction>
</comment>
<keyword evidence="14" id="KW-1185">Reference proteome</keyword>